<evidence type="ECO:0000256" key="1">
    <source>
        <dbReference type="SAM" id="Coils"/>
    </source>
</evidence>
<dbReference type="AlphaFoldDB" id="A0A0F9AWX7"/>
<feature type="coiled-coil region" evidence="1">
    <location>
        <begin position="14"/>
        <end position="41"/>
    </location>
</feature>
<dbReference type="EMBL" id="LAZR01055255">
    <property type="protein sequence ID" value="KKK76786.1"/>
    <property type="molecule type" value="Genomic_DNA"/>
</dbReference>
<feature type="non-terminal residue" evidence="2">
    <location>
        <position position="71"/>
    </location>
</feature>
<name>A0A0F9AWX7_9ZZZZ</name>
<sequence>MDKKFDKTHPEAVIAHLKRQKAALSAENSRLEALVHRLQATSMEQAKSGEKLQDKLDEADAAFEESDTACA</sequence>
<evidence type="ECO:0000313" key="2">
    <source>
        <dbReference type="EMBL" id="KKK76786.1"/>
    </source>
</evidence>
<comment type="caution">
    <text evidence="2">The sequence shown here is derived from an EMBL/GenBank/DDBJ whole genome shotgun (WGS) entry which is preliminary data.</text>
</comment>
<organism evidence="2">
    <name type="scientific">marine sediment metagenome</name>
    <dbReference type="NCBI Taxonomy" id="412755"/>
    <lineage>
        <taxon>unclassified sequences</taxon>
        <taxon>metagenomes</taxon>
        <taxon>ecological metagenomes</taxon>
    </lineage>
</organism>
<accession>A0A0F9AWX7</accession>
<gene>
    <name evidence="2" type="ORF">LCGC14_2860110</name>
</gene>
<keyword evidence="1" id="KW-0175">Coiled coil</keyword>
<reference evidence="2" key="1">
    <citation type="journal article" date="2015" name="Nature">
        <title>Complex archaea that bridge the gap between prokaryotes and eukaryotes.</title>
        <authorList>
            <person name="Spang A."/>
            <person name="Saw J.H."/>
            <person name="Jorgensen S.L."/>
            <person name="Zaremba-Niedzwiedzka K."/>
            <person name="Martijn J."/>
            <person name="Lind A.E."/>
            <person name="van Eijk R."/>
            <person name="Schleper C."/>
            <person name="Guy L."/>
            <person name="Ettema T.J."/>
        </authorList>
    </citation>
    <scope>NUCLEOTIDE SEQUENCE</scope>
</reference>
<protein>
    <submittedName>
        <fullName evidence="2">Uncharacterized protein</fullName>
    </submittedName>
</protein>
<proteinExistence type="predicted"/>